<dbReference type="GO" id="GO:0016042">
    <property type="term" value="P:lipid catabolic process"/>
    <property type="evidence" value="ECO:0007669"/>
    <property type="project" value="TreeGrafter"/>
</dbReference>
<dbReference type="GO" id="GO:0017171">
    <property type="term" value="F:serine hydrolase activity"/>
    <property type="evidence" value="ECO:0007669"/>
    <property type="project" value="TreeGrafter"/>
</dbReference>
<keyword evidence="5" id="KW-0732">Signal</keyword>
<organism evidence="7 8">
    <name type="scientific">Pieris macdunnoughi</name>
    <dbReference type="NCBI Taxonomy" id="345717"/>
    <lineage>
        <taxon>Eukaryota</taxon>
        <taxon>Metazoa</taxon>
        <taxon>Ecdysozoa</taxon>
        <taxon>Arthropoda</taxon>
        <taxon>Hexapoda</taxon>
        <taxon>Insecta</taxon>
        <taxon>Pterygota</taxon>
        <taxon>Neoptera</taxon>
        <taxon>Endopterygota</taxon>
        <taxon>Lepidoptera</taxon>
        <taxon>Glossata</taxon>
        <taxon>Ditrysia</taxon>
        <taxon>Papilionoidea</taxon>
        <taxon>Pieridae</taxon>
        <taxon>Pierinae</taxon>
        <taxon>Pieris</taxon>
    </lineage>
</organism>
<keyword evidence="8" id="KW-1185">Reference proteome</keyword>
<reference evidence="7" key="1">
    <citation type="submission" date="2021-02" db="EMBL/GenBank/DDBJ databases">
        <authorList>
            <person name="Steward A R."/>
        </authorList>
    </citation>
    <scope>NUCLEOTIDE SEQUENCE</scope>
</reference>
<sequence length="362" mass="40486">MKEFLIIITLTLVGTSTCLIDRIANPDLGVSSGLLPYCPGVEKNSTFTRETLNRFHMRIYSLTEHGVEIQKDYPIESFFTHIVRDKLFDLKKKTVVYAEAYYDSTFDPLNKKIASLYCNMGYNVLISETLTVLSRHYPKSVRLSRAVGLKIGELLVKLVDNGLDVANLELVGMSIGAHVISYAAKHLIAVRGKKAFKLTGLDPAGPCFRNQPPDEIFSSQDAERVSAIHTNIDVFGMSRAFGQVDFYVNGGEFQPGALPDPVCLAVCSHIKALEYYTHILQYPRSFIGVKCDSIQDARLSKCFGNKERNLAGPLTDFSKPGIYYLPTKLEYPYYAGEEGLVPENEPFEKYTLQVNSEDVYVA</sequence>
<evidence type="ECO:0000256" key="5">
    <source>
        <dbReference type="SAM" id="SignalP"/>
    </source>
</evidence>
<dbReference type="Pfam" id="PF00151">
    <property type="entry name" value="Lipase"/>
    <property type="match status" value="1"/>
</dbReference>
<gene>
    <name evidence="7" type="ORF">PMACD_LOCUS11623</name>
</gene>
<evidence type="ECO:0000259" key="6">
    <source>
        <dbReference type="Pfam" id="PF00151"/>
    </source>
</evidence>
<accession>A0A821VAU2</accession>
<comment type="caution">
    <text evidence="7">The sequence shown here is derived from an EMBL/GenBank/DDBJ whole genome shotgun (WGS) entry which is preliminary data.</text>
</comment>
<evidence type="ECO:0000313" key="7">
    <source>
        <dbReference type="EMBL" id="CAF4904967.1"/>
    </source>
</evidence>
<comment type="similarity">
    <text evidence="2 4">Belongs to the AB hydrolase superfamily. Lipase family.</text>
</comment>
<dbReference type="Proteomes" id="UP000663880">
    <property type="component" value="Unassembled WGS sequence"/>
</dbReference>
<dbReference type="GO" id="GO:0016298">
    <property type="term" value="F:lipase activity"/>
    <property type="evidence" value="ECO:0007669"/>
    <property type="project" value="InterPro"/>
</dbReference>
<evidence type="ECO:0000313" key="8">
    <source>
        <dbReference type="Proteomes" id="UP000663880"/>
    </source>
</evidence>
<dbReference type="InterPro" id="IPR029058">
    <property type="entry name" value="AB_hydrolase_fold"/>
</dbReference>
<dbReference type="PANTHER" id="PTHR11610">
    <property type="entry name" value="LIPASE"/>
    <property type="match status" value="1"/>
</dbReference>
<evidence type="ECO:0000256" key="3">
    <source>
        <dbReference type="ARBA" id="ARBA00022525"/>
    </source>
</evidence>
<dbReference type="PANTHER" id="PTHR11610:SF173">
    <property type="entry name" value="LIPASE DOMAIN-CONTAINING PROTEIN-RELATED"/>
    <property type="match status" value="1"/>
</dbReference>
<dbReference type="AlphaFoldDB" id="A0A821VAU2"/>
<evidence type="ECO:0000256" key="4">
    <source>
        <dbReference type="RuleBase" id="RU004262"/>
    </source>
</evidence>
<feature type="signal peptide" evidence="5">
    <location>
        <begin position="1"/>
        <end position="18"/>
    </location>
</feature>
<evidence type="ECO:0000256" key="1">
    <source>
        <dbReference type="ARBA" id="ARBA00004613"/>
    </source>
</evidence>
<dbReference type="EMBL" id="CAJOBZ010000040">
    <property type="protein sequence ID" value="CAF4904967.1"/>
    <property type="molecule type" value="Genomic_DNA"/>
</dbReference>
<protein>
    <recommendedName>
        <fullName evidence="6">Lipase domain-containing protein</fullName>
    </recommendedName>
</protein>
<evidence type="ECO:0000256" key="2">
    <source>
        <dbReference type="ARBA" id="ARBA00010701"/>
    </source>
</evidence>
<proteinExistence type="inferred from homology"/>
<dbReference type="InterPro" id="IPR000734">
    <property type="entry name" value="TAG_lipase"/>
</dbReference>
<dbReference type="SUPFAM" id="SSF53474">
    <property type="entry name" value="alpha/beta-Hydrolases"/>
    <property type="match status" value="1"/>
</dbReference>
<dbReference type="InterPro" id="IPR013818">
    <property type="entry name" value="Lipase"/>
</dbReference>
<dbReference type="GO" id="GO:0005615">
    <property type="term" value="C:extracellular space"/>
    <property type="evidence" value="ECO:0007669"/>
    <property type="project" value="TreeGrafter"/>
</dbReference>
<feature type="domain" description="Lipase" evidence="6">
    <location>
        <begin position="83"/>
        <end position="312"/>
    </location>
</feature>
<name>A0A821VAU2_9NEOP</name>
<feature type="chain" id="PRO_5032690168" description="Lipase domain-containing protein" evidence="5">
    <location>
        <begin position="19"/>
        <end position="362"/>
    </location>
</feature>
<comment type="subcellular location">
    <subcellularLocation>
        <location evidence="1">Secreted</location>
    </subcellularLocation>
</comment>
<dbReference type="OrthoDB" id="199913at2759"/>
<dbReference type="Gene3D" id="3.40.50.1820">
    <property type="entry name" value="alpha/beta hydrolase"/>
    <property type="match status" value="1"/>
</dbReference>
<keyword evidence="3" id="KW-0964">Secreted</keyword>